<dbReference type="Proteomes" id="UP001214113">
    <property type="component" value="Unassembled WGS sequence"/>
</dbReference>
<gene>
    <name evidence="7" type="ORF">POZ22_00235</name>
    <name evidence="8" type="ORF">POZ24_07490</name>
</gene>
<feature type="transmembrane region" description="Helical" evidence="5">
    <location>
        <begin position="63"/>
        <end position="80"/>
    </location>
</feature>
<feature type="transmembrane region" description="Helical" evidence="5">
    <location>
        <begin position="125"/>
        <end position="144"/>
    </location>
</feature>
<evidence type="ECO:0000313" key="7">
    <source>
        <dbReference type="EMBL" id="MDC1853222.1"/>
    </source>
</evidence>
<dbReference type="RefSeq" id="WP_230327126.1">
    <property type="nucleotide sequence ID" value="NZ_CAXVJK010000004.1"/>
</dbReference>
<evidence type="ECO:0000313" key="8">
    <source>
        <dbReference type="EMBL" id="MDC1879870.1"/>
    </source>
</evidence>
<name>A0AAW6G8J9_BACUN</name>
<comment type="subcellular location">
    <subcellularLocation>
        <location evidence="1">Membrane</location>
        <topology evidence="1">Multi-pass membrane protein</topology>
    </subcellularLocation>
</comment>
<feature type="transmembrane region" description="Helical" evidence="5">
    <location>
        <begin position="303"/>
        <end position="323"/>
    </location>
</feature>
<evidence type="ECO:0000256" key="1">
    <source>
        <dbReference type="ARBA" id="ARBA00004141"/>
    </source>
</evidence>
<keyword evidence="3 5" id="KW-1133">Transmembrane helix</keyword>
<dbReference type="EMBL" id="JAQNSB010000001">
    <property type="protein sequence ID" value="MDC1853222.1"/>
    <property type="molecule type" value="Genomic_DNA"/>
</dbReference>
<dbReference type="PANTHER" id="PTHR37422">
    <property type="entry name" value="TEICHURONIC ACID BIOSYNTHESIS PROTEIN TUAE"/>
    <property type="match status" value="1"/>
</dbReference>
<dbReference type="GO" id="GO:0016020">
    <property type="term" value="C:membrane"/>
    <property type="evidence" value="ECO:0007669"/>
    <property type="project" value="UniProtKB-SubCell"/>
</dbReference>
<evidence type="ECO:0000256" key="4">
    <source>
        <dbReference type="ARBA" id="ARBA00023136"/>
    </source>
</evidence>
<dbReference type="AlphaFoldDB" id="A0AAW6G8J9"/>
<keyword evidence="7" id="KW-0436">Ligase</keyword>
<dbReference type="Proteomes" id="UP001213309">
    <property type="component" value="Unassembled WGS sequence"/>
</dbReference>
<feature type="transmembrane region" description="Helical" evidence="5">
    <location>
        <begin position="436"/>
        <end position="452"/>
    </location>
</feature>
<feature type="transmembrane region" description="Helical" evidence="5">
    <location>
        <begin position="227"/>
        <end position="251"/>
    </location>
</feature>
<accession>A0AAW6G8J9</accession>
<feature type="transmembrane region" description="Helical" evidence="5">
    <location>
        <begin position="39"/>
        <end position="57"/>
    </location>
</feature>
<dbReference type="Pfam" id="PF04932">
    <property type="entry name" value="Wzy_C"/>
    <property type="match status" value="1"/>
</dbReference>
<dbReference type="PANTHER" id="PTHR37422:SF13">
    <property type="entry name" value="LIPOPOLYSACCHARIDE BIOSYNTHESIS PROTEIN PA4999-RELATED"/>
    <property type="match status" value="1"/>
</dbReference>
<keyword evidence="4 5" id="KW-0472">Membrane</keyword>
<evidence type="ECO:0000259" key="6">
    <source>
        <dbReference type="Pfam" id="PF04932"/>
    </source>
</evidence>
<proteinExistence type="predicted"/>
<feature type="transmembrane region" description="Helical" evidence="5">
    <location>
        <begin position="179"/>
        <end position="197"/>
    </location>
</feature>
<feature type="transmembrane region" description="Helical" evidence="5">
    <location>
        <begin position="458"/>
        <end position="478"/>
    </location>
</feature>
<feature type="transmembrane region" description="Helical" evidence="5">
    <location>
        <begin position="156"/>
        <end position="173"/>
    </location>
</feature>
<evidence type="ECO:0000256" key="5">
    <source>
        <dbReference type="SAM" id="Phobius"/>
    </source>
</evidence>
<evidence type="ECO:0000256" key="3">
    <source>
        <dbReference type="ARBA" id="ARBA00022989"/>
    </source>
</evidence>
<feature type="transmembrane region" description="Helical" evidence="5">
    <location>
        <begin position="263"/>
        <end position="296"/>
    </location>
</feature>
<dbReference type="InterPro" id="IPR007016">
    <property type="entry name" value="O-antigen_ligase-rel_domated"/>
</dbReference>
<comment type="caution">
    <text evidence="7">The sequence shown here is derived from an EMBL/GenBank/DDBJ whole genome shotgun (WGS) entry which is preliminary data.</text>
</comment>
<organism evidence="7 9">
    <name type="scientific">Bacteroides uniformis</name>
    <dbReference type="NCBI Taxonomy" id="820"/>
    <lineage>
        <taxon>Bacteria</taxon>
        <taxon>Pseudomonadati</taxon>
        <taxon>Bacteroidota</taxon>
        <taxon>Bacteroidia</taxon>
        <taxon>Bacteroidales</taxon>
        <taxon>Bacteroidaceae</taxon>
        <taxon>Bacteroides</taxon>
    </lineage>
</organism>
<reference evidence="7" key="1">
    <citation type="submission" date="2022-10" db="EMBL/GenBank/DDBJ databases">
        <title>Human gut microbiome strain richness.</title>
        <authorList>
            <person name="Chen-Liaw A."/>
        </authorList>
    </citation>
    <scope>NUCLEOTIDE SEQUENCE</scope>
    <source>
        <strain evidence="8">1001713st2_A4_1001713B170214_170313</strain>
        <strain evidence="7">BSD2780061687st1_G10_BSD2780061687b_171204</strain>
    </source>
</reference>
<dbReference type="EMBL" id="JAQNSG010000006">
    <property type="protein sequence ID" value="MDC1879870.1"/>
    <property type="molecule type" value="Genomic_DNA"/>
</dbReference>
<feature type="domain" description="O-antigen ligase-related" evidence="6">
    <location>
        <begin position="270"/>
        <end position="409"/>
    </location>
</feature>
<feature type="transmembrane region" description="Helical" evidence="5">
    <location>
        <begin position="87"/>
        <end position="105"/>
    </location>
</feature>
<feature type="transmembrane region" description="Helical" evidence="5">
    <location>
        <begin position="12"/>
        <end position="32"/>
    </location>
</feature>
<dbReference type="InterPro" id="IPR051533">
    <property type="entry name" value="WaaL-like"/>
</dbReference>
<dbReference type="GO" id="GO:0016874">
    <property type="term" value="F:ligase activity"/>
    <property type="evidence" value="ECO:0007669"/>
    <property type="project" value="UniProtKB-KW"/>
</dbReference>
<protein>
    <submittedName>
        <fullName evidence="7">O-antigen ligase domain-containing protein</fullName>
    </submittedName>
</protein>
<evidence type="ECO:0000313" key="9">
    <source>
        <dbReference type="Proteomes" id="UP001214113"/>
    </source>
</evidence>
<sequence>MSLMSTQSREALASPKTFTILLLIIGLCGLAYSIMFQKWIFVAIICASPSIILLFVYSCKYPIVSFVVYATIAYFFDAINRYTRFDGISIILDIALIYTLMAMLLNRISNEHSDIRAKDIFNTLTIGYFIWMIFIILQLTNLGTDLNKIFTSSRSWLLATPLLYILSSLLLTSPKKLRYALIILGGFTIIVFLKLLWQKFRWFDPAEVAWLMEGSWRTHLLRSGVRYFSLFSDAGNFGAIMGMTTIIYSILFLHTYSKVLRYFYLLIACMGGLGMLMSGTRGSIIIPLGGLMLYCLLCRNIKVIISSIIAGGLIFCFFSFTNIGDNYSMIRRMRTAFKPTEDASFNVRIENQKIIAQYLKKHPMGAGIGGHITTPRWENDQYIDYRIPPDSFYVDIWSQGGTYGLVLYILIFACIILRCCYIIMFRIRDAQLRNTLAALLCGLFGLFLNGYVGRGMGFQPGVSLIGFFFAFILNGPLIEQRLSKKTN</sequence>
<feature type="transmembrane region" description="Helical" evidence="5">
    <location>
        <begin position="405"/>
        <end position="424"/>
    </location>
</feature>
<evidence type="ECO:0000256" key="2">
    <source>
        <dbReference type="ARBA" id="ARBA00022692"/>
    </source>
</evidence>
<keyword evidence="2 5" id="KW-0812">Transmembrane</keyword>